<dbReference type="Proteomes" id="UP001515480">
    <property type="component" value="Unassembled WGS sequence"/>
</dbReference>
<feature type="domain" description="AAA+ ATPase" evidence="5">
    <location>
        <begin position="557"/>
        <end position="696"/>
    </location>
</feature>
<dbReference type="InterPro" id="IPR003959">
    <property type="entry name" value="ATPase_AAA_core"/>
</dbReference>
<dbReference type="AlphaFoldDB" id="A0AB34ICB6"/>
<dbReference type="Gene3D" id="1.10.8.60">
    <property type="match status" value="2"/>
</dbReference>
<gene>
    <name evidence="7" type="ORF">AB1Y20_016670</name>
</gene>
<dbReference type="FunFam" id="3.40.50.300:FF:000018">
    <property type="entry name" value="Cell division control 48"/>
    <property type="match status" value="1"/>
</dbReference>
<dbReference type="Gene3D" id="3.40.50.300">
    <property type="entry name" value="P-loop containing nucleotide triphosphate hydrolases"/>
    <property type="match status" value="2"/>
</dbReference>
<evidence type="ECO:0000256" key="3">
    <source>
        <dbReference type="ARBA" id="ARBA00022840"/>
    </source>
</evidence>
<dbReference type="SMART" id="SM01073">
    <property type="entry name" value="CDC48_N"/>
    <property type="match status" value="1"/>
</dbReference>
<keyword evidence="2" id="KW-0547">Nucleotide-binding</keyword>
<dbReference type="GO" id="GO:0034098">
    <property type="term" value="C:VCP-NPL4-UFD1 AAA ATPase complex"/>
    <property type="evidence" value="ECO:0007669"/>
    <property type="project" value="TreeGrafter"/>
</dbReference>
<dbReference type="InterPro" id="IPR029067">
    <property type="entry name" value="CDC48_domain_2-like_sf"/>
</dbReference>
<dbReference type="GO" id="GO:0005634">
    <property type="term" value="C:nucleus"/>
    <property type="evidence" value="ECO:0007669"/>
    <property type="project" value="TreeGrafter"/>
</dbReference>
<keyword evidence="8" id="KW-1185">Reference proteome</keyword>
<dbReference type="PROSITE" id="PS00674">
    <property type="entry name" value="AAA"/>
    <property type="match status" value="2"/>
</dbReference>
<keyword evidence="3" id="KW-0067">ATP-binding</keyword>
<dbReference type="Pfam" id="PF00004">
    <property type="entry name" value="AAA"/>
    <property type="match status" value="2"/>
</dbReference>
<dbReference type="InterPro" id="IPR003338">
    <property type="entry name" value="CDC4_N-term_subdom"/>
</dbReference>
<dbReference type="GO" id="GO:0005524">
    <property type="term" value="F:ATP binding"/>
    <property type="evidence" value="ECO:0007669"/>
    <property type="project" value="UniProtKB-KW"/>
</dbReference>
<keyword evidence="4" id="KW-0732">Signal</keyword>
<organism evidence="7 8">
    <name type="scientific">Prymnesium parvum</name>
    <name type="common">Toxic golden alga</name>
    <dbReference type="NCBI Taxonomy" id="97485"/>
    <lineage>
        <taxon>Eukaryota</taxon>
        <taxon>Haptista</taxon>
        <taxon>Haptophyta</taxon>
        <taxon>Prymnesiophyceae</taxon>
        <taxon>Prymnesiales</taxon>
        <taxon>Prymnesiaceae</taxon>
        <taxon>Prymnesium</taxon>
    </lineage>
</organism>
<feature type="chain" id="PRO_5044339064" description="Vesicle-fusing ATPase" evidence="4">
    <location>
        <begin position="19"/>
        <end position="800"/>
    </location>
</feature>
<dbReference type="Gene3D" id="3.10.330.10">
    <property type="match status" value="1"/>
</dbReference>
<dbReference type="Gene3D" id="2.40.40.20">
    <property type="match status" value="1"/>
</dbReference>
<dbReference type="SUPFAM" id="SSF52540">
    <property type="entry name" value="P-loop containing nucleoside triphosphate hydrolases"/>
    <property type="match status" value="2"/>
</dbReference>
<dbReference type="PANTHER" id="PTHR23077:SF171">
    <property type="entry name" value="NUCLEAR VALOSIN-CONTAINING PROTEIN-LIKE"/>
    <property type="match status" value="1"/>
</dbReference>
<dbReference type="FunFam" id="1.10.8.60:FF:000057">
    <property type="entry name" value="AAA family ATPase, CDC48 subfamily"/>
    <property type="match status" value="1"/>
</dbReference>
<dbReference type="EMBL" id="JBGBPQ010000031">
    <property type="protein sequence ID" value="KAL1495810.1"/>
    <property type="molecule type" value="Genomic_DNA"/>
</dbReference>
<dbReference type="GO" id="GO:0005829">
    <property type="term" value="C:cytosol"/>
    <property type="evidence" value="ECO:0007669"/>
    <property type="project" value="TreeGrafter"/>
</dbReference>
<reference evidence="7 8" key="1">
    <citation type="journal article" date="2024" name="Science">
        <title>Giant polyketide synthase enzymes in the biosynthesis of giant marine polyether toxins.</title>
        <authorList>
            <person name="Fallon T.R."/>
            <person name="Shende V.V."/>
            <person name="Wierzbicki I.H."/>
            <person name="Pendleton A.L."/>
            <person name="Watervoot N.F."/>
            <person name="Auber R.P."/>
            <person name="Gonzalez D.J."/>
            <person name="Wisecaver J.H."/>
            <person name="Moore B.S."/>
        </authorList>
    </citation>
    <scope>NUCLEOTIDE SEQUENCE [LARGE SCALE GENOMIC DNA]</scope>
    <source>
        <strain evidence="7 8">12B1</strain>
    </source>
</reference>
<protein>
    <recommendedName>
        <fullName evidence="9">Vesicle-fusing ATPase</fullName>
    </recommendedName>
</protein>
<dbReference type="InterPro" id="IPR027417">
    <property type="entry name" value="P-loop_NTPase"/>
</dbReference>
<evidence type="ECO:0000256" key="2">
    <source>
        <dbReference type="ARBA" id="ARBA00022741"/>
    </source>
</evidence>
<accession>A0AB34ICB6</accession>
<keyword evidence="1" id="KW-0677">Repeat</keyword>
<dbReference type="GO" id="GO:0097352">
    <property type="term" value="P:autophagosome maturation"/>
    <property type="evidence" value="ECO:0007669"/>
    <property type="project" value="TreeGrafter"/>
</dbReference>
<dbReference type="GO" id="GO:0030970">
    <property type="term" value="P:retrograde protein transport, ER to cytosol"/>
    <property type="evidence" value="ECO:0007669"/>
    <property type="project" value="TreeGrafter"/>
</dbReference>
<dbReference type="SMART" id="SM00382">
    <property type="entry name" value="AAA"/>
    <property type="match status" value="2"/>
</dbReference>
<name>A0AB34ICB6_PRYPA</name>
<dbReference type="InterPro" id="IPR009010">
    <property type="entry name" value="Asp_de-COase-like_dom_sf"/>
</dbReference>
<feature type="domain" description="AAA+ ATPase" evidence="5">
    <location>
        <begin position="284"/>
        <end position="420"/>
    </location>
</feature>
<dbReference type="InterPro" id="IPR041569">
    <property type="entry name" value="AAA_lid_3"/>
</dbReference>
<dbReference type="FunFam" id="3.40.50.300:FF:000012">
    <property type="entry name" value="Transitional endoplasmic reticulum ATPase"/>
    <property type="match status" value="1"/>
</dbReference>
<dbReference type="PANTHER" id="PTHR23077">
    <property type="entry name" value="AAA-FAMILY ATPASE"/>
    <property type="match status" value="1"/>
</dbReference>
<evidence type="ECO:0000313" key="7">
    <source>
        <dbReference type="EMBL" id="KAL1495810.1"/>
    </source>
</evidence>
<dbReference type="GO" id="GO:0051228">
    <property type="term" value="P:mitotic spindle disassembly"/>
    <property type="evidence" value="ECO:0007669"/>
    <property type="project" value="TreeGrafter"/>
</dbReference>
<dbReference type="GO" id="GO:0031593">
    <property type="term" value="F:polyubiquitin modification-dependent protein binding"/>
    <property type="evidence" value="ECO:0007669"/>
    <property type="project" value="TreeGrafter"/>
</dbReference>
<evidence type="ECO:0000256" key="4">
    <source>
        <dbReference type="SAM" id="SignalP"/>
    </source>
</evidence>
<sequence>MPRLWRPILCLCLAHAAAESPLSSIGRPRRAVDAAAAAPRSALVRVHALRGGEVETVGRLRFSIAQARTSDPSLCEMSPQALKRMGLEPGDHVQLRGRKQRKVVCIVMAEDSLADGEVRMSASALRNTGLEAGASVIASVVTMDDASRVLMLPFASSVAAASCDIFEDSLKPYLADNDRPMSVGELVETPYGDAGQTIMWKVMELDFEAEEGAVAEEKVAGIIGKETQIFIEGEPLLDDAMYDADDKIGYEDIGGMARQLSIISELIDLPLKQPEIFQVLGVRPPRGVLIHGPAGSGKTMIANAVKTECGVFFKTLNGPEVMSKRSGESEEGLRKAFEEAEANAPAIIFIDEIDAIAPKREKTQGELERRIVSQLLTLMDGIKPSSQVVVLGATNRPNVIDPALRRFGRFDREIDLGTPDADGRYDILQIKTKKMRISAGVDLREIADDTHGYAGADLGQLVTEAAMQCVREKAHEIDVDAEDVDEEFLNDLVVQASHFTWAMSKTAPSSLRDKSVEMPDVSWNDVGGLLDVKREMTETLTYPLKYANKFARYGMAPSKGMLLYGPSGCGKTLVAKAIANEVKSNFISVKGPELLSMWFGESESNVRQLFDKARGAAPCILFFDEIDSIAKPRGSGSGGGSDSGDRIVNQILTEIDGVGSKKSVFVIAATNRPDMLDSAVMRPGRLDQLVYLPLPDFESRLAILKAATRKSPLADDVDFNHYAELTEGFSGADITEVCQRACKLAIRELIADSAAGKTQEESCSMISKAHLDEAMTFARKSVSKAEIQKYERFQASMKAR</sequence>
<dbReference type="InterPro" id="IPR050168">
    <property type="entry name" value="AAA_ATPase_domain"/>
</dbReference>
<feature type="domain" description="CDC48 N-terminal subdomain" evidence="6">
    <location>
        <begin position="61"/>
        <end position="144"/>
    </location>
</feature>
<dbReference type="SUPFAM" id="SSF54585">
    <property type="entry name" value="Cdc48 domain 2-like"/>
    <property type="match status" value="1"/>
</dbReference>
<evidence type="ECO:0000259" key="6">
    <source>
        <dbReference type="SMART" id="SM01073"/>
    </source>
</evidence>
<dbReference type="Pfam" id="PF17862">
    <property type="entry name" value="AAA_lid_3"/>
    <property type="match status" value="2"/>
</dbReference>
<evidence type="ECO:0008006" key="9">
    <source>
        <dbReference type="Google" id="ProtNLM"/>
    </source>
</evidence>
<dbReference type="SUPFAM" id="SSF50692">
    <property type="entry name" value="ADC-like"/>
    <property type="match status" value="1"/>
</dbReference>
<feature type="signal peptide" evidence="4">
    <location>
        <begin position="1"/>
        <end position="18"/>
    </location>
</feature>
<evidence type="ECO:0000313" key="8">
    <source>
        <dbReference type="Proteomes" id="UP001515480"/>
    </source>
</evidence>
<comment type="caution">
    <text evidence="7">The sequence shown here is derived from an EMBL/GenBank/DDBJ whole genome shotgun (WGS) entry which is preliminary data.</text>
</comment>
<dbReference type="InterPro" id="IPR003960">
    <property type="entry name" value="ATPase_AAA_CS"/>
</dbReference>
<dbReference type="GO" id="GO:0016887">
    <property type="term" value="F:ATP hydrolysis activity"/>
    <property type="evidence" value="ECO:0007669"/>
    <property type="project" value="InterPro"/>
</dbReference>
<evidence type="ECO:0000256" key="1">
    <source>
        <dbReference type="ARBA" id="ARBA00022737"/>
    </source>
</evidence>
<evidence type="ECO:0000259" key="5">
    <source>
        <dbReference type="SMART" id="SM00382"/>
    </source>
</evidence>
<proteinExistence type="predicted"/>
<dbReference type="InterPro" id="IPR003593">
    <property type="entry name" value="AAA+_ATPase"/>
</dbReference>